<dbReference type="GO" id="GO:0070567">
    <property type="term" value="F:cytidylyltransferase activity"/>
    <property type="evidence" value="ECO:0007669"/>
    <property type="project" value="InterPro"/>
</dbReference>
<dbReference type="InterPro" id="IPR034683">
    <property type="entry name" value="IspD/TarI"/>
</dbReference>
<keyword evidence="4" id="KW-1185">Reference proteome</keyword>
<protein>
    <recommendedName>
        <fullName evidence="5">4-diphosphocytidyl-2C-methyl-D-erythritol kinase</fullName>
    </recommendedName>
</protein>
<organism evidence="3 4">
    <name type="scientific">Mycolicibacterium bacteremicum</name>
    <name type="common">Mycobacterium bacteremicum</name>
    <dbReference type="NCBI Taxonomy" id="564198"/>
    <lineage>
        <taxon>Bacteria</taxon>
        <taxon>Bacillati</taxon>
        <taxon>Actinomycetota</taxon>
        <taxon>Actinomycetes</taxon>
        <taxon>Mycobacteriales</taxon>
        <taxon>Mycobacteriaceae</taxon>
        <taxon>Mycolicibacterium</taxon>
    </lineage>
</organism>
<keyword evidence="1" id="KW-0808">Transferase</keyword>
<evidence type="ECO:0000256" key="1">
    <source>
        <dbReference type="ARBA" id="ARBA00022679"/>
    </source>
</evidence>
<sequence length="200" mass="20684">MRLCAILPLPPDEDPAAALTPLAGEPAVRRIVRSLATATDRILVLAGATLAARVVAALDGLPAEILEIDESHRRADCLTAAAGHLRRHDITHVLLADHRHPLLAGDLIERVTEALAGGAELVIPVLPVTDTVKVVDAGGAITATVDRATLQLLQYPRGSTIDRLTVDDLAGAVTVAGNADAVAAELPADAALLEAVIACR</sequence>
<evidence type="ECO:0000256" key="2">
    <source>
        <dbReference type="ARBA" id="ARBA00022695"/>
    </source>
</evidence>
<dbReference type="RefSeq" id="WP_207573613.1">
    <property type="nucleotide sequence ID" value="NZ_JACKVM010000005.1"/>
</dbReference>
<proteinExistence type="predicted"/>
<evidence type="ECO:0008006" key="5">
    <source>
        <dbReference type="Google" id="ProtNLM"/>
    </source>
</evidence>
<dbReference type="Proteomes" id="UP000192366">
    <property type="component" value="Unassembled WGS sequence"/>
</dbReference>
<evidence type="ECO:0000313" key="3">
    <source>
        <dbReference type="EMBL" id="ORA05169.1"/>
    </source>
</evidence>
<dbReference type="Pfam" id="PF01128">
    <property type="entry name" value="IspD"/>
    <property type="match status" value="1"/>
</dbReference>
<gene>
    <name evidence="3" type="ORF">BST17_10945</name>
</gene>
<comment type="caution">
    <text evidence="3">The sequence shown here is derived from an EMBL/GenBank/DDBJ whole genome shotgun (WGS) entry which is preliminary data.</text>
</comment>
<dbReference type="AlphaFoldDB" id="A0A1W9YYW6"/>
<accession>A0A1W9YYW6</accession>
<dbReference type="Gene3D" id="3.90.550.10">
    <property type="entry name" value="Spore Coat Polysaccharide Biosynthesis Protein SpsA, Chain A"/>
    <property type="match status" value="1"/>
</dbReference>
<name>A0A1W9YYW6_MYCBA</name>
<dbReference type="EMBL" id="MVHJ01000007">
    <property type="protein sequence ID" value="ORA05169.1"/>
    <property type="molecule type" value="Genomic_DNA"/>
</dbReference>
<evidence type="ECO:0000313" key="4">
    <source>
        <dbReference type="Proteomes" id="UP000192366"/>
    </source>
</evidence>
<keyword evidence="2" id="KW-0548">Nucleotidyltransferase</keyword>
<dbReference type="STRING" id="564198.BST17_10945"/>
<dbReference type="SUPFAM" id="SSF53448">
    <property type="entry name" value="Nucleotide-diphospho-sugar transferases"/>
    <property type="match status" value="1"/>
</dbReference>
<reference evidence="3 4" key="1">
    <citation type="submission" date="2017-02" db="EMBL/GenBank/DDBJ databases">
        <title>The new phylogeny of genus Mycobacterium.</title>
        <authorList>
            <person name="Tortoli E."/>
            <person name="Trovato A."/>
            <person name="Cirillo D.M."/>
        </authorList>
    </citation>
    <scope>NUCLEOTIDE SEQUENCE [LARGE SCALE GENOMIC DNA]</scope>
    <source>
        <strain evidence="3 4">DSM 45578</strain>
    </source>
</reference>
<dbReference type="InterPro" id="IPR029044">
    <property type="entry name" value="Nucleotide-diphossugar_trans"/>
</dbReference>